<dbReference type="InterPro" id="IPR051016">
    <property type="entry name" value="Diverse_Substrate_AcTransf"/>
</dbReference>
<dbReference type="AlphaFoldDB" id="A0A0W0Y5H5"/>
<dbReference type="RefSeq" id="WP_058506922.1">
    <property type="nucleotide sequence ID" value="NZ_CAAAIK010000015.1"/>
</dbReference>
<keyword evidence="2 5" id="KW-0808">Transferase</keyword>
<comment type="similarity">
    <text evidence="1">Belongs to the acetyltransferase family.</text>
</comment>
<accession>A0A0W0Y5H5</accession>
<evidence type="ECO:0000256" key="1">
    <source>
        <dbReference type="ARBA" id="ARBA00008694"/>
    </source>
</evidence>
<dbReference type="InterPro" id="IPR000182">
    <property type="entry name" value="GNAT_dom"/>
</dbReference>
<dbReference type="InterPro" id="IPR016181">
    <property type="entry name" value="Acyl_CoA_acyltransferase"/>
</dbReference>
<organism evidence="5 6">
    <name type="scientific">Legionella quinlivanii</name>
    <dbReference type="NCBI Taxonomy" id="45073"/>
    <lineage>
        <taxon>Bacteria</taxon>
        <taxon>Pseudomonadati</taxon>
        <taxon>Pseudomonadota</taxon>
        <taxon>Gammaproteobacteria</taxon>
        <taxon>Legionellales</taxon>
        <taxon>Legionellaceae</taxon>
        <taxon>Legionella</taxon>
    </lineage>
</organism>
<name>A0A0W0Y5H5_9GAMM</name>
<dbReference type="GO" id="GO:0008080">
    <property type="term" value="F:N-acetyltransferase activity"/>
    <property type="evidence" value="ECO:0007669"/>
    <property type="project" value="UniProtKB-ARBA"/>
</dbReference>
<proteinExistence type="inferred from homology"/>
<dbReference type="PANTHER" id="PTHR10545">
    <property type="entry name" value="DIAMINE N-ACETYLTRANSFERASE"/>
    <property type="match status" value="1"/>
</dbReference>
<evidence type="ECO:0000256" key="3">
    <source>
        <dbReference type="ARBA" id="ARBA00023315"/>
    </source>
</evidence>
<evidence type="ECO:0000259" key="4">
    <source>
        <dbReference type="PROSITE" id="PS51186"/>
    </source>
</evidence>
<dbReference type="PROSITE" id="PS51186">
    <property type="entry name" value="GNAT"/>
    <property type="match status" value="1"/>
</dbReference>
<evidence type="ECO:0000256" key="2">
    <source>
        <dbReference type="ARBA" id="ARBA00022679"/>
    </source>
</evidence>
<gene>
    <name evidence="5" type="ORF">Lqui_0828</name>
</gene>
<comment type="caution">
    <text evidence="5">The sequence shown here is derived from an EMBL/GenBank/DDBJ whole genome shotgun (WGS) entry which is preliminary data.</text>
</comment>
<keyword evidence="3" id="KW-0012">Acyltransferase</keyword>
<dbReference type="EMBL" id="LNYS01000006">
    <property type="protein sequence ID" value="KTD51984.1"/>
    <property type="molecule type" value="Genomic_DNA"/>
</dbReference>
<dbReference type="Proteomes" id="UP000054618">
    <property type="component" value="Unassembled WGS sequence"/>
</dbReference>
<evidence type="ECO:0000313" key="6">
    <source>
        <dbReference type="Proteomes" id="UP000054618"/>
    </source>
</evidence>
<dbReference type="OrthoDB" id="9805924at2"/>
<dbReference type="SUPFAM" id="SSF55729">
    <property type="entry name" value="Acyl-CoA N-acyltransferases (Nat)"/>
    <property type="match status" value="1"/>
</dbReference>
<sequence length="162" mass="18600">MSIKIRDAEINDIDAILSLLKELAVFEEKLPQDNGLTREKLLDHAFERQYISLLVAEENNAVAGLAIYHYTYSVSVGARALYLEDLFISEAHRHHRLGTLLLSRLAQIALDNECCRLEWHTFSWNEQAVNFYTSLNCVFRHDSIPVRLQGEPLVELAKFAEN</sequence>
<feature type="domain" description="N-acetyltransferase" evidence="4">
    <location>
        <begin position="3"/>
        <end position="161"/>
    </location>
</feature>
<evidence type="ECO:0000313" key="5">
    <source>
        <dbReference type="EMBL" id="KTD51984.1"/>
    </source>
</evidence>
<keyword evidence="6" id="KW-1185">Reference proteome</keyword>
<reference evidence="5 6" key="1">
    <citation type="submission" date="2015-11" db="EMBL/GenBank/DDBJ databases">
        <title>Genomic analysis of 38 Legionella species identifies large and diverse effector repertoires.</title>
        <authorList>
            <person name="Burstein D."/>
            <person name="Amaro F."/>
            <person name="Zusman T."/>
            <person name="Lifshitz Z."/>
            <person name="Cohen O."/>
            <person name="Gilbert J.A."/>
            <person name="Pupko T."/>
            <person name="Shuman H.A."/>
            <person name="Segal G."/>
        </authorList>
    </citation>
    <scope>NUCLEOTIDE SEQUENCE [LARGE SCALE GENOMIC DNA]</scope>
    <source>
        <strain evidence="5 6">CDC#1442-AUS-E</strain>
    </source>
</reference>
<dbReference type="CDD" id="cd04301">
    <property type="entry name" value="NAT_SF"/>
    <property type="match status" value="1"/>
</dbReference>
<dbReference type="PATRIC" id="fig|45073.5.peg.875"/>
<dbReference type="Pfam" id="PF00583">
    <property type="entry name" value="Acetyltransf_1"/>
    <property type="match status" value="1"/>
</dbReference>
<protein>
    <submittedName>
        <fullName evidence="5">GNAT family acetyltransferase</fullName>
    </submittedName>
</protein>
<dbReference type="FunFam" id="3.40.630.30:FF:000064">
    <property type="entry name" value="GNAT family acetyltransferase"/>
    <property type="match status" value="1"/>
</dbReference>
<dbReference type="PANTHER" id="PTHR10545:SF29">
    <property type="entry name" value="GH14572P-RELATED"/>
    <property type="match status" value="1"/>
</dbReference>
<dbReference type="Gene3D" id="3.40.630.30">
    <property type="match status" value="1"/>
</dbReference>